<evidence type="ECO:0008006" key="3">
    <source>
        <dbReference type="Google" id="ProtNLM"/>
    </source>
</evidence>
<sequence>IFKDSSIRSLLAIDDSDKLESDETSFFLAIADHQLAIFRLREEGTCGAKYEFNDEIIDHGKITEIWMGKLDKKKIFGLRLTIPLIFRFDGL</sequence>
<protein>
    <recommendedName>
        <fullName evidence="3">CNH domain-containing protein</fullName>
    </recommendedName>
</protein>
<organism evidence="1 2">
    <name type="scientific">Pristionchus entomophagus</name>
    <dbReference type="NCBI Taxonomy" id="358040"/>
    <lineage>
        <taxon>Eukaryota</taxon>
        <taxon>Metazoa</taxon>
        <taxon>Ecdysozoa</taxon>
        <taxon>Nematoda</taxon>
        <taxon>Chromadorea</taxon>
        <taxon>Rhabditida</taxon>
        <taxon>Rhabditina</taxon>
        <taxon>Diplogasteromorpha</taxon>
        <taxon>Diplogasteroidea</taxon>
        <taxon>Neodiplogasteridae</taxon>
        <taxon>Pristionchus</taxon>
    </lineage>
</organism>
<name>A0AAV5TTM0_9BILA</name>
<gene>
    <name evidence="1" type="ORF">PENTCL1PPCAC_20018</name>
</gene>
<evidence type="ECO:0000313" key="2">
    <source>
        <dbReference type="Proteomes" id="UP001432027"/>
    </source>
</evidence>
<feature type="non-terminal residue" evidence="1">
    <location>
        <position position="1"/>
    </location>
</feature>
<dbReference type="Proteomes" id="UP001432027">
    <property type="component" value="Unassembled WGS sequence"/>
</dbReference>
<dbReference type="EMBL" id="BTSX01000004">
    <property type="protein sequence ID" value="GMS97843.1"/>
    <property type="molecule type" value="Genomic_DNA"/>
</dbReference>
<proteinExistence type="predicted"/>
<comment type="caution">
    <text evidence="1">The sequence shown here is derived from an EMBL/GenBank/DDBJ whole genome shotgun (WGS) entry which is preliminary data.</text>
</comment>
<evidence type="ECO:0000313" key="1">
    <source>
        <dbReference type="EMBL" id="GMS97843.1"/>
    </source>
</evidence>
<reference evidence="1" key="1">
    <citation type="submission" date="2023-10" db="EMBL/GenBank/DDBJ databases">
        <title>Genome assembly of Pristionchus species.</title>
        <authorList>
            <person name="Yoshida K."/>
            <person name="Sommer R.J."/>
        </authorList>
    </citation>
    <scope>NUCLEOTIDE SEQUENCE</scope>
    <source>
        <strain evidence="1">RS0144</strain>
    </source>
</reference>
<dbReference type="AlphaFoldDB" id="A0AAV5TTM0"/>
<keyword evidence="2" id="KW-1185">Reference proteome</keyword>
<accession>A0AAV5TTM0</accession>